<comment type="caution">
    <text evidence="3">The sequence shown here is derived from an EMBL/GenBank/DDBJ whole genome shotgun (WGS) entry which is preliminary data.</text>
</comment>
<dbReference type="PANTHER" id="PTHR11091">
    <property type="entry name" value="OXIDOREDUCTASE-RELATED"/>
    <property type="match status" value="1"/>
</dbReference>
<dbReference type="Gene3D" id="1.10.1530.10">
    <property type="match status" value="1"/>
</dbReference>
<keyword evidence="4" id="KW-1185">Reference proteome</keyword>
<protein>
    <submittedName>
        <fullName evidence="3">Ldh family oxidoreductase</fullName>
    </submittedName>
</protein>
<keyword evidence="2" id="KW-0560">Oxidoreductase</keyword>
<sequence>MPSFDTLVAYAERLLKAAGLDGDKPTVTARLLVTADAMGHTTHGLAQLPDYIEDILAGKMTSVGEPDVVADKPAAVVWDGRRLPGVWLTDKAVRLAAARAKTTGICAVTIRRSHHIACLATFLPAATEQGLMVIVASSDPSDAHVAPFGGTRAVFTPDPLAVGIPTEGDPILIDISASITTAGMSARLRREGGSFPGEWALDADGRPSRDPNVLVGERKGTLLPAGGVDHGHKGYGLALMVEAITQGLCGYGRADGEADWGASVFVQVFDPALFGGLAAFTRQTEWVAEACRTNPPVDPARPVRLPGAAAMRGMRDAMANGLTPRPGLLEALEPWAAKLGITPLRNA</sequence>
<dbReference type="Pfam" id="PF02615">
    <property type="entry name" value="Ldh_2"/>
    <property type="match status" value="1"/>
</dbReference>
<gene>
    <name evidence="3" type="ORF">M8523_14595</name>
</gene>
<dbReference type="Gene3D" id="3.30.1370.60">
    <property type="entry name" value="Hypothetical oxidoreductase yiak, domain 2"/>
    <property type="match status" value="1"/>
</dbReference>
<dbReference type="RefSeq" id="WP_282585623.1">
    <property type="nucleotide sequence ID" value="NZ_JAMOIM010000009.1"/>
</dbReference>
<name>A0AA41Z2P2_9HYPH</name>
<reference evidence="3" key="1">
    <citation type="submission" date="2022-05" db="EMBL/GenBank/DDBJ databases">
        <authorList>
            <person name="Pankratov T."/>
        </authorList>
    </citation>
    <scope>NUCLEOTIDE SEQUENCE</scope>
    <source>
        <strain evidence="3">BP6-180914</strain>
    </source>
</reference>
<evidence type="ECO:0000256" key="2">
    <source>
        <dbReference type="ARBA" id="ARBA00023002"/>
    </source>
</evidence>
<dbReference type="GO" id="GO:0016491">
    <property type="term" value="F:oxidoreductase activity"/>
    <property type="evidence" value="ECO:0007669"/>
    <property type="project" value="UniProtKB-KW"/>
</dbReference>
<dbReference type="EMBL" id="JAMOIM010000009">
    <property type="protein sequence ID" value="MCW6509250.1"/>
    <property type="molecule type" value="Genomic_DNA"/>
</dbReference>
<dbReference type="InterPro" id="IPR043143">
    <property type="entry name" value="Mal/L-sulf/L-lact_DH-like_NADP"/>
</dbReference>
<dbReference type="InterPro" id="IPR003767">
    <property type="entry name" value="Malate/L-lactate_DH-like"/>
</dbReference>
<evidence type="ECO:0000313" key="3">
    <source>
        <dbReference type="EMBL" id="MCW6509250.1"/>
    </source>
</evidence>
<accession>A0AA41Z2P2</accession>
<dbReference type="Proteomes" id="UP001165667">
    <property type="component" value="Unassembled WGS sequence"/>
</dbReference>
<proteinExistence type="inferred from homology"/>
<organism evidence="3 4">
    <name type="scientific">Lichenifustis flavocetrariae</name>
    <dbReference type="NCBI Taxonomy" id="2949735"/>
    <lineage>
        <taxon>Bacteria</taxon>
        <taxon>Pseudomonadati</taxon>
        <taxon>Pseudomonadota</taxon>
        <taxon>Alphaproteobacteria</taxon>
        <taxon>Hyphomicrobiales</taxon>
        <taxon>Lichenihabitantaceae</taxon>
        <taxon>Lichenifustis</taxon>
    </lineage>
</organism>
<dbReference type="InterPro" id="IPR043144">
    <property type="entry name" value="Mal/L-sulf/L-lact_DH-like_ah"/>
</dbReference>
<dbReference type="AlphaFoldDB" id="A0AA41Z2P2"/>
<evidence type="ECO:0000256" key="1">
    <source>
        <dbReference type="ARBA" id="ARBA00006056"/>
    </source>
</evidence>
<dbReference type="SUPFAM" id="SSF89733">
    <property type="entry name" value="L-sulfolactate dehydrogenase-like"/>
    <property type="match status" value="1"/>
</dbReference>
<dbReference type="PANTHER" id="PTHR11091:SF0">
    <property type="entry name" value="MALATE DEHYDROGENASE"/>
    <property type="match status" value="1"/>
</dbReference>
<dbReference type="InterPro" id="IPR036111">
    <property type="entry name" value="Mal/L-sulfo/L-lacto_DH-like_sf"/>
</dbReference>
<evidence type="ECO:0000313" key="4">
    <source>
        <dbReference type="Proteomes" id="UP001165667"/>
    </source>
</evidence>
<comment type="similarity">
    <text evidence="1">Belongs to the LDH2/MDH2 oxidoreductase family.</text>
</comment>